<gene>
    <name evidence="1" type="ORF">Acr_00g0012720</name>
</gene>
<comment type="caution">
    <text evidence="1">The sequence shown here is derived from an EMBL/GenBank/DDBJ whole genome shotgun (WGS) entry which is preliminary data.</text>
</comment>
<evidence type="ECO:0000313" key="2">
    <source>
        <dbReference type="Proteomes" id="UP000585474"/>
    </source>
</evidence>
<dbReference type="Proteomes" id="UP000585474">
    <property type="component" value="Unassembled WGS sequence"/>
</dbReference>
<keyword evidence="1" id="KW-0808">Transferase</keyword>
<protein>
    <submittedName>
        <fullName evidence="1">Pyridoxal phosphate (PLP)-dependent transferases superfamily protein</fullName>
    </submittedName>
</protein>
<name>A0A7J0DB80_9ERIC</name>
<accession>A0A7J0DB80</accession>
<evidence type="ECO:0000313" key="1">
    <source>
        <dbReference type="EMBL" id="GFS30581.1"/>
    </source>
</evidence>
<sequence length="91" mass="9743">MKHELHEDGVPLVEVALSEAPSYVLEDYGGGGGGVINEGDFFDVVGIDEVLDNSSGMEDGFLEVVEEETVRLLKELELPLSLGSENGSCRC</sequence>
<organism evidence="1 2">
    <name type="scientific">Actinidia rufa</name>
    <dbReference type="NCBI Taxonomy" id="165716"/>
    <lineage>
        <taxon>Eukaryota</taxon>
        <taxon>Viridiplantae</taxon>
        <taxon>Streptophyta</taxon>
        <taxon>Embryophyta</taxon>
        <taxon>Tracheophyta</taxon>
        <taxon>Spermatophyta</taxon>
        <taxon>Magnoliopsida</taxon>
        <taxon>eudicotyledons</taxon>
        <taxon>Gunneridae</taxon>
        <taxon>Pentapetalae</taxon>
        <taxon>asterids</taxon>
        <taxon>Ericales</taxon>
        <taxon>Actinidiaceae</taxon>
        <taxon>Actinidia</taxon>
    </lineage>
</organism>
<keyword evidence="2" id="KW-1185">Reference proteome</keyword>
<proteinExistence type="predicted"/>
<reference evidence="2" key="1">
    <citation type="submission" date="2019-07" db="EMBL/GenBank/DDBJ databases">
        <title>De Novo Assembly of kiwifruit Actinidia rufa.</title>
        <authorList>
            <person name="Sugita-Konishi S."/>
            <person name="Sato K."/>
            <person name="Mori E."/>
            <person name="Abe Y."/>
            <person name="Kisaki G."/>
            <person name="Hamano K."/>
            <person name="Suezawa K."/>
            <person name="Otani M."/>
            <person name="Fukuda T."/>
            <person name="Manabe T."/>
            <person name="Gomi K."/>
            <person name="Tabuchi M."/>
            <person name="Akimitsu K."/>
            <person name="Kataoka I."/>
        </authorList>
    </citation>
    <scope>NUCLEOTIDE SEQUENCE [LARGE SCALE GENOMIC DNA]</scope>
    <source>
        <strain evidence="2">cv. Fuchu</strain>
    </source>
</reference>
<dbReference type="EMBL" id="BJWL01000125">
    <property type="protein sequence ID" value="GFS30581.1"/>
    <property type="molecule type" value="Genomic_DNA"/>
</dbReference>
<dbReference type="AlphaFoldDB" id="A0A7J0DB80"/>
<dbReference type="GO" id="GO:0016740">
    <property type="term" value="F:transferase activity"/>
    <property type="evidence" value="ECO:0007669"/>
    <property type="project" value="UniProtKB-KW"/>
</dbReference>